<evidence type="ECO:0000313" key="1">
    <source>
        <dbReference type="EMBL" id="KAJ8961136.1"/>
    </source>
</evidence>
<proteinExistence type="predicted"/>
<feature type="non-terminal residue" evidence="1">
    <location>
        <position position="1"/>
    </location>
</feature>
<name>A0AAV8ZBB7_9CUCU</name>
<dbReference type="AlphaFoldDB" id="A0AAV8ZBB7"/>
<organism evidence="1 2">
    <name type="scientific">Aromia moschata</name>
    <dbReference type="NCBI Taxonomy" id="1265417"/>
    <lineage>
        <taxon>Eukaryota</taxon>
        <taxon>Metazoa</taxon>
        <taxon>Ecdysozoa</taxon>
        <taxon>Arthropoda</taxon>
        <taxon>Hexapoda</taxon>
        <taxon>Insecta</taxon>
        <taxon>Pterygota</taxon>
        <taxon>Neoptera</taxon>
        <taxon>Endopterygota</taxon>
        <taxon>Coleoptera</taxon>
        <taxon>Polyphaga</taxon>
        <taxon>Cucujiformia</taxon>
        <taxon>Chrysomeloidea</taxon>
        <taxon>Cerambycidae</taxon>
        <taxon>Cerambycinae</taxon>
        <taxon>Callichromatini</taxon>
        <taxon>Aromia</taxon>
    </lineage>
</organism>
<protein>
    <submittedName>
        <fullName evidence="1">Uncharacterized protein</fullName>
    </submittedName>
</protein>
<sequence length="211" mass="23774">CEYTFFAWVYGHWKNAPLFYVRLPYVRCPAIDVISTTNCINWDCASIFSPVRQNIKFNPAEAAAIKESQTTFQDVSVETVLKAIHTYAYVPRHFSANSSHKTRLQFSENFIILFSHDDLQRSFPVSVSGEQSTSTLKLLRTVAVSNGAMDPLHFPLLVVAQCPLFESGFITAFGNRNSQFPSSFARVQQPLNLLCCSYSQKPSKVQAPTNF</sequence>
<accession>A0AAV8ZBB7</accession>
<comment type="caution">
    <text evidence="1">The sequence shown here is derived from an EMBL/GenBank/DDBJ whole genome shotgun (WGS) entry which is preliminary data.</text>
</comment>
<reference evidence="1" key="1">
    <citation type="journal article" date="2023" name="Insect Mol. Biol.">
        <title>Genome sequencing provides insights into the evolution of gene families encoding plant cell wall-degrading enzymes in longhorned beetles.</title>
        <authorList>
            <person name="Shin N.R."/>
            <person name="Okamura Y."/>
            <person name="Kirsch R."/>
            <person name="Pauchet Y."/>
        </authorList>
    </citation>
    <scope>NUCLEOTIDE SEQUENCE</scope>
    <source>
        <strain evidence="1">AMC_N1</strain>
    </source>
</reference>
<gene>
    <name evidence="1" type="ORF">NQ318_008816</name>
</gene>
<keyword evidence="2" id="KW-1185">Reference proteome</keyword>
<dbReference type="EMBL" id="JAPWTK010000006">
    <property type="protein sequence ID" value="KAJ8961136.1"/>
    <property type="molecule type" value="Genomic_DNA"/>
</dbReference>
<evidence type="ECO:0000313" key="2">
    <source>
        <dbReference type="Proteomes" id="UP001162162"/>
    </source>
</evidence>
<dbReference type="Proteomes" id="UP001162162">
    <property type="component" value="Unassembled WGS sequence"/>
</dbReference>